<gene>
    <name evidence="3" type="ORF">SLA_2086</name>
</gene>
<dbReference type="InterPro" id="IPR013024">
    <property type="entry name" value="GGCT-like"/>
</dbReference>
<name>A0A160NYR4_STRLU</name>
<dbReference type="EMBL" id="AP017424">
    <property type="protein sequence ID" value="BAU83020.1"/>
    <property type="molecule type" value="Genomic_DNA"/>
</dbReference>
<feature type="compositionally biased region" description="Low complexity" evidence="1">
    <location>
        <begin position="20"/>
        <end position="34"/>
    </location>
</feature>
<feature type="region of interest" description="Disordered" evidence="1">
    <location>
        <begin position="1"/>
        <end position="44"/>
    </location>
</feature>
<accession>A0A160NYR4</accession>
<reference evidence="3 4" key="1">
    <citation type="journal article" date="2016" name="Genome Announc.">
        <title>Complete Genome Sequence of Thiostrepton-Producing Streptomyces laurentii ATCC 31255.</title>
        <authorList>
            <person name="Doi K."/>
            <person name="Fujino Y."/>
            <person name="Nagayoshi Y."/>
            <person name="Ohshima T."/>
            <person name="Ogata S."/>
        </authorList>
    </citation>
    <scope>NUCLEOTIDE SEQUENCE [LARGE SCALE GENOMIC DNA]</scope>
    <source>
        <strain evidence="3 4">ATCC 31255</strain>
    </source>
</reference>
<sequence>MVRGGAHPPRRPPRPGPYRGGVNENANANANENASGAHRPGTERPFFVYGTLRPGGRHHDRLLRGRTAAEEDALLPDAVLHDGPGYPYAVAAPGAGPVTGTLLTAAPGTYPALLDALDLLELPAGYERAARATVRLRDGARVSAWVYLAAPGTALGPPIPGGDWFGRADV</sequence>
<evidence type="ECO:0000313" key="3">
    <source>
        <dbReference type="EMBL" id="BAU83020.1"/>
    </source>
</evidence>
<dbReference type="AlphaFoldDB" id="A0A160NYR4"/>
<evidence type="ECO:0000256" key="1">
    <source>
        <dbReference type="SAM" id="MobiDB-lite"/>
    </source>
</evidence>
<dbReference type="InterPro" id="IPR009288">
    <property type="entry name" value="AIG2-like_dom"/>
</dbReference>
<organism evidence="3 4">
    <name type="scientific">Streptomyces laurentii</name>
    <dbReference type="NCBI Taxonomy" id="39478"/>
    <lineage>
        <taxon>Bacteria</taxon>
        <taxon>Bacillati</taxon>
        <taxon>Actinomycetota</taxon>
        <taxon>Actinomycetes</taxon>
        <taxon>Kitasatosporales</taxon>
        <taxon>Streptomycetaceae</taxon>
        <taxon>Streptomyces</taxon>
    </lineage>
</organism>
<dbReference type="CDD" id="cd06661">
    <property type="entry name" value="GGCT_like"/>
    <property type="match status" value="1"/>
</dbReference>
<dbReference type="Gene3D" id="3.10.490.10">
    <property type="entry name" value="Gamma-glutamyl cyclotransferase-like"/>
    <property type="match status" value="1"/>
</dbReference>
<dbReference type="SUPFAM" id="SSF110857">
    <property type="entry name" value="Gamma-glutamyl cyclotransferase-like"/>
    <property type="match status" value="1"/>
</dbReference>
<feature type="domain" description="Gamma-glutamylcyclotransferase AIG2-like" evidence="2">
    <location>
        <begin position="46"/>
        <end position="164"/>
    </location>
</feature>
<dbReference type="Proteomes" id="UP000217676">
    <property type="component" value="Chromosome"/>
</dbReference>
<protein>
    <submittedName>
        <fullName evidence="3">Periplasmic divalent cation tolerance protein cutA</fullName>
    </submittedName>
</protein>
<dbReference type="KEGG" id="slau:SLA_2086"/>
<dbReference type="Pfam" id="PF06094">
    <property type="entry name" value="GGACT"/>
    <property type="match status" value="1"/>
</dbReference>
<evidence type="ECO:0000313" key="4">
    <source>
        <dbReference type="Proteomes" id="UP000217676"/>
    </source>
</evidence>
<evidence type="ECO:0000259" key="2">
    <source>
        <dbReference type="Pfam" id="PF06094"/>
    </source>
</evidence>
<keyword evidence="4" id="KW-1185">Reference proteome</keyword>
<proteinExistence type="predicted"/>
<dbReference type="InterPro" id="IPR036568">
    <property type="entry name" value="GGCT-like_sf"/>
</dbReference>